<gene>
    <name evidence="4" type="ORF">CBF32_03000</name>
</gene>
<name>A0A369B331_9ENTE</name>
<feature type="binding site" evidence="2">
    <location>
        <position position="107"/>
    </location>
    <ligand>
        <name>substrate</name>
    </ligand>
</feature>
<evidence type="ECO:0000313" key="5">
    <source>
        <dbReference type="Proteomes" id="UP000288197"/>
    </source>
</evidence>
<keyword evidence="5" id="KW-1185">Reference proteome</keyword>
<evidence type="ECO:0000256" key="1">
    <source>
        <dbReference type="PIRSR" id="PIRSR014972-1"/>
    </source>
</evidence>
<dbReference type="PIRSF" id="PIRSF014972">
    <property type="entry name" value="FlK"/>
    <property type="match status" value="1"/>
</dbReference>
<dbReference type="EMBL" id="NGJX01000002">
    <property type="protein sequence ID" value="RSU04359.1"/>
    <property type="molecule type" value="Genomic_DNA"/>
</dbReference>
<accession>A0A369B331</accession>
<evidence type="ECO:0000256" key="2">
    <source>
        <dbReference type="PIRSR" id="PIRSR014972-2"/>
    </source>
</evidence>
<evidence type="ECO:0000259" key="3">
    <source>
        <dbReference type="Pfam" id="PF22636"/>
    </source>
</evidence>
<dbReference type="PANTHER" id="PTHR36934:SF1">
    <property type="entry name" value="THIOESTERASE DOMAIN-CONTAINING PROTEIN"/>
    <property type="match status" value="1"/>
</dbReference>
<feature type="active site" evidence="1">
    <location>
        <position position="63"/>
    </location>
</feature>
<feature type="binding site" evidence="2">
    <location>
        <position position="56"/>
    </location>
    <ligand>
        <name>CoA</name>
        <dbReference type="ChEBI" id="CHEBI:57287"/>
    </ligand>
</feature>
<dbReference type="GeneID" id="63145081"/>
<dbReference type="InterPro" id="IPR025540">
    <property type="entry name" value="FlK"/>
</dbReference>
<feature type="binding site" evidence="2">
    <location>
        <position position="56"/>
    </location>
    <ligand>
        <name>substrate</name>
    </ligand>
</feature>
<dbReference type="AlphaFoldDB" id="A0A369B331"/>
<organism evidence="4 5">
    <name type="scientific">Vagococcus fluvialis</name>
    <dbReference type="NCBI Taxonomy" id="2738"/>
    <lineage>
        <taxon>Bacteria</taxon>
        <taxon>Bacillati</taxon>
        <taxon>Bacillota</taxon>
        <taxon>Bacilli</taxon>
        <taxon>Lactobacillales</taxon>
        <taxon>Enterococcaceae</taxon>
        <taxon>Vagococcus</taxon>
    </lineage>
</organism>
<dbReference type="InterPro" id="IPR054485">
    <property type="entry name" value="FlK-like_dom"/>
</dbReference>
<proteinExistence type="predicted"/>
<feature type="active site" evidence="1">
    <location>
        <position position="37"/>
    </location>
</feature>
<reference evidence="4 5" key="1">
    <citation type="submission" date="2017-05" db="EMBL/GenBank/DDBJ databases">
        <title>Vagococcus spp. assemblies.</title>
        <authorList>
            <person name="Gulvik C.A."/>
        </authorList>
    </citation>
    <scope>NUCLEOTIDE SEQUENCE [LARGE SCALE GENOMIC DNA]</scope>
    <source>
        <strain evidence="4 5">NCFB 2497</strain>
    </source>
</reference>
<dbReference type="SUPFAM" id="SSF54637">
    <property type="entry name" value="Thioesterase/thiol ester dehydrase-isomerase"/>
    <property type="match status" value="1"/>
</dbReference>
<protein>
    <recommendedName>
        <fullName evidence="3">Fluoroacetyl-CoA-specific thioesterase-like domain-containing protein</fullName>
    </recommendedName>
</protein>
<dbReference type="PANTHER" id="PTHR36934">
    <property type="entry name" value="BLR0278 PROTEIN"/>
    <property type="match status" value="1"/>
</dbReference>
<evidence type="ECO:0000313" key="4">
    <source>
        <dbReference type="EMBL" id="RSU04359.1"/>
    </source>
</evidence>
<dbReference type="Gene3D" id="3.10.129.10">
    <property type="entry name" value="Hotdog Thioesterase"/>
    <property type="match status" value="1"/>
</dbReference>
<dbReference type="InterPro" id="IPR029069">
    <property type="entry name" value="HotDog_dom_sf"/>
</dbReference>
<comment type="caution">
    <text evidence="4">The sequence shown here is derived from an EMBL/GenBank/DDBJ whole genome shotgun (WGS) entry which is preliminary data.</text>
</comment>
<dbReference type="Proteomes" id="UP000288197">
    <property type="component" value="Unassembled WGS sequence"/>
</dbReference>
<dbReference type="Pfam" id="PF22636">
    <property type="entry name" value="FlK"/>
    <property type="match status" value="1"/>
</dbReference>
<feature type="domain" description="Fluoroacetyl-CoA-specific thioesterase-like" evidence="3">
    <location>
        <begin position="10"/>
        <end position="112"/>
    </location>
</feature>
<dbReference type="RefSeq" id="WP_114288439.1">
    <property type="nucleotide sequence ID" value="NZ_CP081461.1"/>
</dbReference>
<feature type="active site" evidence="1">
    <location>
        <position position="29"/>
    </location>
</feature>
<dbReference type="OrthoDB" id="6902891at2"/>
<sequence length="120" mass="13247">MTELIKHYHVTEEQSAKAVGSGSLLVLATPSAIAMVENTCMLISEELTKESETSVGTAINFNHLKASLIGAEIKVVAQLVEENGRKLEFTFEVFDQDKLIANGSHTRFIVEIEKFLSHIE</sequence>